<reference evidence="3 4" key="1">
    <citation type="submission" date="2021-05" db="EMBL/GenBank/DDBJ databases">
        <title>Shewanella sp. JM162201.</title>
        <authorList>
            <person name="Xu S."/>
            <person name="Li A."/>
        </authorList>
    </citation>
    <scope>NUCLEOTIDE SEQUENCE [LARGE SCALE GENOMIC DNA]</scope>
    <source>
        <strain evidence="3 4">JM162201</strain>
    </source>
</reference>
<dbReference type="InterPro" id="IPR028203">
    <property type="entry name" value="PSII_CF48-like_dom"/>
</dbReference>
<proteinExistence type="predicted"/>
<evidence type="ECO:0000313" key="4">
    <source>
        <dbReference type="Proteomes" id="UP001195903"/>
    </source>
</evidence>
<keyword evidence="1" id="KW-0732">Signal</keyword>
<feature type="chain" id="PRO_5045836250" description="Photosynthesis system II assembly factor Ycf48/Hcf136-like domain-containing protein" evidence="1">
    <location>
        <begin position="22"/>
        <end position="337"/>
    </location>
</feature>
<gene>
    <name evidence="3" type="ORF">KJI95_14205</name>
</gene>
<name>A0ABS5V9F4_9GAMM</name>
<evidence type="ECO:0000256" key="1">
    <source>
        <dbReference type="SAM" id="SignalP"/>
    </source>
</evidence>
<dbReference type="PANTHER" id="PTHR47199">
    <property type="entry name" value="PHOTOSYSTEM II STABILITY/ASSEMBLY FACTOR HCF136, CHLOROPLASTIC"/>
    <property type="match status" value="1"/>
</dbReference>
<organism evidence="3 4">
    <name type="scientific">Shewanella jiangmenensis</name>
    <dbReference type="NCBI Taxonomy" id="2837387"/>
    <lineage>
        <taxon>Bacteria</taxon>
        <taxon>Pseudomonadati</taxon>
        <taxon>Pseudomonadota</taxon>
        <taxon>Gammaproteobacteria</taxon>
        <taxon>Alteromonadales</taxon>
        <taxon>Shewanellaceae</taxon>
        <taxon>Shewanella</taxon>
    </lineage>
</organism>
<dbReference type="PANTHER" id="PTHR47199:SF2">
    <property type="entry name" value="PHOTOSYSTEM II STABILITY_ASSEMBLY FACTOR HCF136, CHLOROPLASTIC"/>
    <property type="match status" value="1"/>
</dbReference>
<dbReference type="Proteomes" id="UP001195903">
    <property type="component" value="Unassembled WGS sequence"/>
</dbReference>
<dbReference type="EMBL" id="JAHEPS010000005">
    <property type="protein sequence ID" value="MBT1445663.1"/>
    <property type="molecule type" value="Genomic_DNA"/>
</dbReference>
<evidence type="ECO:0000313" key="3">
    <source>
        <dbReference type="EMBL" id="MBT1445663.1"/>
    </source>
</evidence>
<dbReference type="RefSeq" id="WP_214507850.1">
    <property type="nucleotide sequence ID" value="NZ_JAHEPS010000005.1"/>
</dbReference>
<dbReference type="InterPro" id="IPR036278">
    <property type="entry name" value="Sialidase_sf"/>
</dbReference>
<feature type="domain" description="Photosynthesis system II assembly factor Ycf48/Hcf136-like" evidence="2">
    <location>
        <begin position="63"/>
        <end position="109"/>
    </location>
</feature>
<accession>A0ABS5V9F4</accession>
<keyword evidence="4" id="KW-1185">Reference proteome</keyword>
<dbReference type="SUPFAM" id="SSF50939">
    <property type="entry name" value="Sialidases"/>
    <property type="match status" value="1"/>
</dbReference>
<evidence type="ECO:0000259" key="2">
    <source>
        <dbReference type="Pfam" id="PF14870"/>
    </source>
</evidence>
<protein>
    <recommendedName>
        <fullName evidence="2">Photosynthesis system II assembly factor Ycf48/Hcf136-like domain-containing protein</fullName>
    </recommendedName>
</protein>
<dbReference type="Pfam" id="PF14870">
    <property type="entry name" value="PSII_BNR"/>
    <property type="match status" value="1"/>
</dbReference>
<feature type="signal peptide" evidence="1">
    <location>
        <begin position="1"/>
        <end position="21"/>
    </location>
</feature>
<sequence length="337" mass="36163">MLLRKFLPLACIPLLGSVALADEPARDQLQPNAPQSLLLDITRAGDALVAVGERGHVLIGKDAIWQQVATPSASQLTKVFFLDDKLGWAVGHDATILHTDDGGLSWVKQFEAPSRERPFMDVLFTSASDGMAIGAYGLFFTTNDGGKNWQEAFHDELLGEEDAAYLNELKETDPEGYALEKASLLPHFNRIIRLDDGRLLMVGELGLVAVSSDGGARFSRVNFDYDGSMFNAIEAHGKVFVMGLRGHAFAAGLGLDDWQQLSLPVESSINGALVSSKGGLYLVGNAGVVLAVNDNAEAELVARRQGENLLAGAEDKQGRIWLVGAKGVFALDSAQTK</sequence>
<comment type="caution">
    <text evidence="3">The sequence shown here is derived from an EMBL/GenBank/DDBJ whole genome shotgun (WGS) entry which is preliminary data.</text>
</comment>